<dbReference type="RefSeq" id="XP_067923136.1">
    <property type="nucleotide sequence ID" value="XM_068064888.1"/>
</dbReference>
<dbReference type="EMBL" id="MIGC01002239">
    <property type="protein sequence ID" value="PHJ21454.1"/>
    <property type="molecule type" value="Genomic_DNA"/>
</dbReference>
<keyword evidence="2" id="KW-1185">Reference proteome</keyword>
<proteinExistence type="predicted"/>
<dbReference type="GeneID" id="94428099"/>
<comment type="caution">
    <text evidence="1">The sequence shown here is derived from an EMBL/GenBank/DDBJ whole genome shotgun (WGS) entry which is preliminary data.</text>
</comment>
<dbReference type="AlphaFoldDB" id="A0A2C6L082"/>
<evidence type="ECO:0000313" key="2">
    <source>
        <dbReference type="Proteomes" id="UP000221165"/>
    </source>
</evidence>
<dbReference type="VEuPathDB" id="ToxoDB:CSUI_004703"/>
<name>A0A2C6L082_9APIC</name>
<gene>
    <name evidence="1" type="ORF">CSUI_004703</name>
</gene>
<accession>A0A2C6L082</accession>
<dbReference type="GO" id="GO:0003676">
    <property type="term" value="F:nucleic acid binding"/>
    <property type="evidence" value="ECO:0007669"/>
    <property type="project" value="InterPro"/>
</dbReference>
<feature type="non-terminal residue" evidence="1">
    <location>
        <position position="121"/>
    </location>
</feature>
<organism evidence="1 2">
    <name type="scientific">Cystoisospora suis</name>
    <dbReference type="NCBI Taxonomy" id="483139"/>
    <lineage>
        <taxon>Eukaryota</taxon>
        <taxon>Sar</taxon>
        <taxon>Alveolata</taxon>
        <taxon>Apicomplexa</taxon>
        <taxon>Conoidasida</taxon>
        <taxon>Coccidia</taxon>
        <taxon>Eucoccidiorida</taxon>
        <taxon>Eimeriorina</taxon>
        <taxon>Sarcocystidae</taxon>
        <taxon>Cystoisospora</taxon>
    </lineage>
</organism>
<evidence type="ECO:0000313" key="1">
    <source>
        <dbReference type="EMBL" id="PHJ21454.1"/>
    </source>
</evidence>
<dbReference type="OrthoDB" id="1739513at2759"/>
<protein>
    <submittedName>
        <fullName evidence="1">Gag-pol fusion protein</fullName>
    </submittedName>
</protein>
<dbReference type="Proteomes" id="UP000221165">
    <property type="component" value="Unassembled WGS sequence"/>
</dbReference>
<dbReference type="InterPro" id="IPR036397">
    <property type="entry name" value="RNaseH_sf"/>
</dbReference>
<dbReference type="Gene3D" id="3.30.420.10">
    <property type="entry name" value="Ribonuclease H-like superfamily/Ribonuclease H"/>
    <property type="match status" value="1"/>
</dbReference>
<sequence length="121" mass="13474">MKLLGNSLACLVMEKGGDWDSYCSAVAFAYRTSPHPATGQSPYYVVYGMDAVLPVDRQMQGETGVPAPAVVERVKYLQEVRNRIFHRLNNRLKNHEADEQPTALRAGDLALVQLTGPDRDR</sequence>
<reference evidence="1 2" key="1">
    <citation type="journal article" date="2017" name="Int. J. Parasitol.">
        <title>The genome of the protozoan parasite Cystoisospora suis and a reverse vaccinology approach to identify vaccine candidates.</title>
        <authorList>
            <person name="Palmieri N."/>
            <person name="Shrestha A."/>
            <person name="Ruttkowski B."/>
            <person name="Beck T."/>
            <person name="Vogl C."/>
            <person name="Tomley F."/>
            <person name="Blake D.P."/>
            <person name="Joachim A."/>
        </authorList>
    </citation>
    <scope>NUCLEOTIDE SEQUENCE [LARGE SCALE GENOMIC DNA]</scope>
    <source>
        <strain evidence="1 2">Wien I</strain>
    </source>
</reference>